<evidence type="ECO:0000256" key="4">
    <source>
        <dbReference type="ARBA" id="ARBA00023163"/>
    </source>
</evidence>
<dbReference type="SUPFAM" id="SSF53850">
    <property type="entry name" value="Periplasmic binding protein-like II"/>
    <property type="match status" value="1"/>
</dbReference>
<evidence type="ECO:0000313" key="6">
    <source>
        <dbReference type="EMBL" id="REK75083.1"/>
    </source>
</evidence>
<dbReference type="PRINTS" id="PR00039">
    <property type="entry name" value="HTHLYSR"/>
</dbReference>
<dbReference type="Pfam" id="PF03466">
    <property type="entry name" value="LysR_substrate"/>
    <property type="match status" value="1"/>
</dbReference>
<feature type="domain" description="HTH lysR-type" evidence="5">
    <location>
        <begin position="1"/>
        <end position="58"/>
    </location>
</feature>
<dbReference type="EMBL" id="QUBQ01000002">
    <property type="protein sequence ID" value="REK75083.1"/>
    <property type="molecule type" value="Genomic_DNA"/>
</dbReference>
<keyword evidence="7" id="KW-1185">Reference proteome</keyword>
<dbReference type="RefSeq" id="WP_116046933.1">
    <property type="nucleotide sequence ID" value="NZ_QUBQ01000002.1"/>
</dbReference>
<dbReference type="GO" id="GO:0003677">
    <property type="term" value="F:DNA binding"/>
    <property type="evidence" value="ECO:0007669"/>
    <property type="project" value="UniProtKB-KW"/>
</dbReference>
<keyword evidence="4" id="KW-0804">Transcription</keyword>
<evidence type="ECO:0000313" key="7">
    <source>
        <dbReference type="Proteomes" id="UP000261905"/>
    </source>
</evidence>
<keyword evidence="2" id="KW-0805">Transcription regulation</keyword>
<dbReference type="InterPro" id="IPR036388">
    <property type="entry name" value="WH-like_DNA-bd_sf"/>
</dbReference>
<accession>A0A371PGK1</accession>
<dbReference type="GO" id="GO:0003700">
    <property type="term" value="F:DNA-binding transcription factor activity"/>
    <property type="evidence" value="ECO:0007669"/>
    <property type="project" value="InterPro"/>
</dbReference>
<dbReference type="PANTHER" id="PTHR30346:SF28">
    <property type="entry name" value="HTH-TYPE TRANSCRIPTIONAL REGULATOR CYNR"/>
    <property type="match status" value="1"/>
</dbReference>
<dbReference type="Gene3D" id="3.40.190.290">
    <property type="match status" value="1"/>
</dbReference>
<evidence type="ECO:0000256" key="1">
    <source>
        <dbReference type="ARBA" id="ARBA00009437"/>
    </source>
</evidence>
<keyword evidence="3" id="KW-0238">DNA-binding</keyword>
<proteinExistence type="inferred from homology"/>
<dbReference type="SUPFAM" id="SSF46785">
    <property type="entry name" value="Winged helix' DNA-binding domain"/>
    <property type="match status" value="1"/>
</dbReference>
<dbReference type="Proteomes" id="UP000261905">
    <property type="component" value="Unassembled WGS sequence"/>
</dbReference>
<reference evidence="6 7" key="1">
    <citation type="submission" date="2018-08" db="EMBL/GenBank/DDBJ databases">
        <title>Paenibacillus sp. M4BSY-1, whole genome shotgun sequence.</title>
        <authorList>
            <person name="Tuo L."/>
        </authorList>
    </citation>
    <scope>NUCLEOTIDE SEQUENCE [LARGE SCALE GENOMIC DNA]</scope>
    <source>
        <strain evidence="6 7">M4BSY-1</strain>
    </source>
</reference>
<dbReference type="GO" id="GO:0032993">
    <property type="term" value="C:protein-DNA complex"/>
    <property type="evidence" value="ECO:0007669"/>
    <property type="project" value="TreeGrafter"/>
</dbReference>
<dbReference type="PANTHER" id="PTHR30346">
    <property type="entry name" value="TRANSCRIPTIONAL DUAL REGULATOR HCAR-RELATED"/>
    <property type="match status" value="1"/>
</dbReference>
<evidence type="ECO:0000256" key="2">
    <source>
        <dbReference type="ARBA" id="ARBA00023015"/>
    </source>
</evidence>
<dbReference type="InterPro" id="IPR000847">
    <property type="entry name" value="LysR_HTH_N"/>
</dbReference>
<dbReference type="AlphaFoldDB" id="A0A371PGK1"/>
<evidence type="ECO:0000259" key="5">
    <source>
        <dbReference type="PROSITE" id="PS50931"/>
    </source>
</evidence>
<dbReference type="PROSITE" id="PS50931">
    <property type="entry name" value="HTH_LYSR"/>
    <property type="match status" value="1"/>
</dbReference>
<comment type="caution">
    <text evidence="6">The sequence shown here is derived from an EMBL/GenBank/DDBJ whole genome shotgun (WGS) entry which is preliminary data.</text>
</comment>
<dbReference type="InterPro" id="IPR005119">
    <property type="entry name" value="LysR_subst-bd"/>
</dbReference>
<dbReference type="InterPro" id="IPR036390">
    <property type="entry name" value="WH_DNA-bd_sf"/>
</dbReference>
<gene>
    <name evidence="6" type="ORF">DX130_15735</name>
</gene>
<dbReference type="Gene3D" id="1.10.10.10">
    <property type="entry name" value="Winged helix-like DNA-binding domain superfamily/Winged helix DNA-binding domain"/>
    <property type="match status" value="1"/>
</dbReference>
<dbReference type="OrthoDB" id="9803735at2"/>
<dbReference type="Pfam" id="PF00126">
    <property type="entry name" value="HTH_1"/>
    <property type="match status" value="1"/>
</dbReference>
<protein>
    <submittedName>
        <fullName evidence="6">LysR family transcriptional regulator</fullName>
    </submittedName>
</protein>
<organism evidence="6 7">
    <name type="scientific">Paenibacillus paeoniae</name>
    <dbReference type="NCBI Taxonomy" id="2292705"/>
    <lineage>
        <taxon>Bacteria</taxon>
        <taxon>Bacillati</taxon>
        <taxon>Bacillota</taxon>
        <taxon>Bacilli</taxon>
        <taxon>Bacillales</taxon>
        <taxon>Paenibacillaceae</taxon>
        <taxon>Paenibacillus</taxon>
    </lineage>
</organism>
<dbReference type="FunFam" id="1.10.10.10:FF:000001">
    <property type="entry name" value="LysR family transcriptional regulator"/>
    <property type="match status" value="1"/>
</dbReference>
<evidence type="ECO:0000256" key="3">
    <source>
        <dbReference type="ARBA" id="ARBA00023125"/>
    </source>
</evidence>
<comment type="similarity">
    <text evidence="1">Belongs to the LysR transcriptional regulatory family.</text>
</comment>
<name>A0A371PGK1_9BACL</name>
<sequence>MDLLQLKYFQTVARREHITQAAKELNIAQPSLSQTIARLEDDLGVSLFDRLGRNIRLNEAGRIFLQHVERAFAELEKGKREAIRITGKYEEVITVASIHLPFVSEMLASFVAKNPETRFRFQQGCYSSMKQLLKDKDIDLCVSAPPIELPNTTSITLLTEELRLLVPIGHRLASRESVHLIEAEKEAFIGLKAGFGLRDATDGMSRRAGFTPNVIFEVEDPALLHKLVRAGIGIAFIPALWDMDNSDPATVSVRIADPNCFRTLSLTWSERQELSPGFERFRIYVIEYFHKLQQRLVDAAPAVAENSRSIIGLERLI</sequence>